<feature type="compositionally biased region" description="Basic residues" evidence="1">
    <location>
        <begin position="140"/>
        <end position="165"/>
    </location>
</feature>
<feature type="transmembrane region" description="Helical" evidence="2">
    <location>
        <begin position="70"/>
        <end position="95"/>
    </location>
</feature>
<organism evidence="3 4">
    <name type="scientific">Diatrype stigma</name>
    <dbReference type="NCBI Taxonomy" id="117547"/>
    <lineage>
        <taxon>Eukaryota</taxon>
        <taxon>Fungi</taxon>
        <taxon>Dikarya</taxon>
        <taxon>Ascomycota</taxon>
        <taxon>Pezizomycotina</taxon>
        <taxon>Sordariomycetes</taxon>
        <taxon>Xylariomycetidae</taxon>
        <taxon>Xylariales</taxon>
        <taxon>Diatrypaceae</taxon>
        <taxon>Diatrype</taxon>
    </lineage>
</organism>
<dbReference type="EMBL" id="JAKJXP020000004">
    <property type="protein sequence ID" value="KAK7756910.1"/>
    <property type="molecule type" value="Genomic_DNA"/>
</dbReference>
<proteinExistence type="predicted"/>
<name>A0AAN9V2J1_9PEZI</name>
<keyword evidence="2" id="KW-0812">Transmembrane</keyword>
<keyword evidence="2" id="KW-1133">Transmembrane helix</keyword>
<comment type="caution">
    <text evidence="3">The sequence shown here is derived from an EMBL/GenBank/DDBJ whole genome shotgun (WGS) entry which is preliminary data.</text>
</comment>
<accession>A0AAN9V2J1</accession>
<evidence type="ECO:0000256" key="1">
    <source>
        <dbReference type="SAM" id="MobiDB-lite"/>
    </source>
</evidence>
<evidence type="ECO:0000313" key="4">
    <source>
        <dbReference type="Proteomes" id="UP001320420"/>
    </source>
</evidence>
<gene>
    <name evidence="3" type="ORF">SLS62_000926</name>
</gene>
<keyword evidence="4" id="KW-1185">Reference proteome</keyword>
<sequence>MAPLLPEPVSPRDILNRLAQSVTRVAYTSDNEAHSQPTRTLSELASSVLLPRQAATTTVVSESGGGGGKVVLSGGAIAGIVIGSILGFLLILWLIRSCTNFGRTSDWGETFEPDHEKPVPVTSRHHRQGSYPYHQEVHRSRSRQHGHGHSHSHSHSHSRHSHSPRRSVEVRPVYYEGRARGRSPKAPPPVVLDGRDLRRSSGSRSYRY</sequence>
<reference evidence="3 4" key="1">
    <citation type="submission" date="2024-02" db="EMBL/GenBank/DDBJ databases">
        <title>De novo assembly and annotation of 12 fungi associated with fruit tree decline syndrome in Ontario, Canada.</title>
        <authorList>
            <person name="Sulman M."/>
            <person name="Ellouze W."/>
            <person name="Ilyukhin E."/>
        </authorList>
    </citation>
    <scope>NUCLEOTIDE SEQUENCE [LARGE SCALE GENOMIC DNA]</scope>
    <source>
        <strain evidence="3 4">M11/M66-122</strain>
    </source>
</reference>
<keyword evidence="2" id="KW-0472">Membrane</keyword>
<protein>
    <submittedName>
        <fullName evidence="3">Uncharacterized protein</fullName>
    </submittedName>
</protein>
<dbReference type="AlphaFoldDB" id="A0AAN9V2J1"/>
<evidence type="ECO:0000256" key="2">
    <source>
        <dbReference type="SAM" id="Phobius"/>
    </source>
</evidence>
<dbReference type="Proteomes" id="UP001320420">
    <property type="component" value="Unassembled WGS sequence"/>
</dbReference>
<evidence type="ECO:0000313" key="3">
    <source>
        <dbReference type="EMBL" id="KAK7756910.1"/>
    </source>
</evidence>
<feature type="region of interest" description="Disordered" evidence="1">
    <location>
        <begin position="106"/>
        <end position="208"/>
    </location>
</feature>